<keyword evidence="4" id="KW-1185">Reference proteome</keyword>
<protein>
    <recommendedName>
        <fullName evidence="5">Lipoprotein</fullName>
    </recommendedName>
</protein>
<proteinExistence type="predicted"/>
<evidence type="ECO:0000313" key="3">
    <source>
        <dbReference type="EMBL" id="PHP67544.1"/>
    </source>
</evidence>
<evidence type="ECO:0000313" key="4">
    <source>
        <dbReference type="Proteomes" id="UP000221168"/>
    </source>
</evidence>
<reference evidence="3 4" key="1">
    <citation type="submission" date="2017-10" db="EMBL/GenBank/DDBJ databases">
        <title>Sedimentibacterium mangrovi gen. nov., sp. nov., a novel member of family Phyllobacteriacea isolated from mangrove sediment.</title>
        <authorList>
            <person name="Liao H."/>
            <person name="Tian Y."/>
        </authorList>
    </citation>
    <scope>NUCLEOTIDE SEQUENCE [LARGE SCALE GENOMIC DNA]</scope>
    <source>
        <strain evidence="3 4">X9-2-2</strain>
    </source>
</reference>
<feature type="region of interest" description="Disordered" evidence="1">
    <location>
        <begin position="37"/>
        <end position="81"/>
    </location>
</feature>
<gene>
    <name evidence="3" type="ORF">CSC94_07505</name>
</gene>
<keyword evidence="2" id="KW-0732">Signal</keyword>
<sequence length="197" mass="20997">MNRRGWLLPLLLLMLTACQTAGGNGASTTLESARLEAKAKPDAEAVRGPVPADEKKAGVPGETRADAPVRPRSAAPSGGDPIVDAVERVGRLQKAQGTLAAMDTVFQCYEKARDPRAPILLAKTCAAQDFAVSKSVEEGRARRVGGQADVRASIIARRVAQRIGALMQLKGMGQAEFNRFGLYLHQVVKPAHMRAMS</sequence>
<dbReference type="AlphaFoldDB" id="A0A2G1QQ02"/>
<accession>A0A2G1QQ02</accession>
<evidence type="ECO:0008006" key="5">
    <source>
        <dbReference type="Google" id="ProtNLM"/>
    </source>
</evidence>
<organism evidence="3 4">
    <name type="scientific">Zhengella mangrovi</name>
    <dbReference type="NCBI Taxonomy" id="1982044"/>
    <lineage>
        <taxon>Bacteria</taxon>
        <taxon>Pseudomonadati</taxon>
        <taxon>Pseudomonadota</taxon>
        <taxon>Alphaproteobacteria</taxon>
        <taxon>Hyphomicrobiales</taxon>
        <taxon>Notoacmeibacteraceae</taxon>
        <taxon>Zhengella</taxon>
    </lineage>
</organism>
<feature type="signal peptide" evidence="2">
    <location>
        <begin position="1"/>
        <end position="21"/>
    </location>
</feature>
<dbReference type="PROSITE" id="PS51257">
    <property type="entry name" value="PROKAR_LIPOPROTEIN"/>
    <property type="match status" value="1"/>
</dbReference>
<dbReference type="Proteomes" id="UP000221168">
    <property type="component" value="Unassembled WGS sequence"/>
</dbReference>
<feature type="chain" id="PRO_5013861251" description="Lipoprotein" evidence="2">
    <location>
        <begin position="22"/>
        <end position="197"/>
    </location>
</feature>
<evidence type="ECO:0000256" key="2">
    <source>
        <dbReference type="SAM" id="SignalP"/>
    </source>
</evidence>
<feature type="compositionally biased region" description="Basic and acidic residues" evidence="1">
    <location>
        <begin position="52"/>
        <end position="69"/>
    </location>
</feature>
<comment type="caution">
    <text evidence="3">The sequence shown here is derived from an EMBL/GenBank/DDBJ whole genome shotgun (WGS) entry which is preliminary data.</text>
</comment>
<dbReference type="EMBL" id="PDVP01000003">
    <property type="protein sequence ID" value="PHP67544.1"/>
    <property type="molecule type" value="Genomic_DNA"/>
</dbReference>
<evidence type="ECO:0000256" key="1">
    <source>
        <dbReference type="SAM" id="MobiDB-lite"/>
    </source>
</evidence>
<name>A0A2G1QQ02_9HYPH</name>
<dbReference type="RefSeq" id="WP_099305526.1">
    <property type="nucleotide sequence ID" value="NZ_PDVP01000003.1"/>
</dbReference>